<gene>
    <name evidence="6" type="ORF">Tci_667773</name>
</gene>
<reference evidence="6" key="1">
    <citation type="journal article" date="2019" name="Sci. Rep.">
        <title>Draft genome of Tanacetum cinerariifolium, the natural source of mosquito coil.</title>
        <authorList>
            <person name="Yamashiro T."/>
            <person name="Shiraishi A."/>
            <person name="Satake H."/>
            <person name="Nakayama K."/>
        </authorList>
    </citation>
    <scope>NUCLEOTIDE SEQUENCE</scope>
</reference>
<protein>
    <submittedName>
        <fullName evidence="6">B3 domain-containing protein, DNA-binding pseudobarrel domain protein</fullName>
    </submittedName>
</protein>
<dbReference type="Gene3D" id="2.40.330.10">
    <property type="entry name" value="DNA-binding pseudobarrel domain"/>
    <property type="match status" value="1"/>
</dbReference>
<dbReference type="InterPro" id="IPR005508">
    <property type="entry name" value="At2g31720-like"/>
</dbReference>
<evidence type="ECO:0000256" key="1">
    <source>
        <dbReference type="ARBA" id="ARBA00004123"/>
    </source>
</evidence>
<evidence type="ECO:0000313" key="6">
    <source>
        <dbReference type="EMBL" id="GFA95801.1"/>
    </source>
</evidence>
<name>A0A699KI06_TANCI</name>
<evidence type="ECO:0000256" key="5">
    <source>
        <dbReference type="ARBA" id="ARBA00023242"/>
    </source>
</evidence>
<keyword evidence="3 6" id="KW-0238">DNA-binding</keyword>
<evidence type="ECO:0000256" key="3">
    <source>
        <dbReference type="ARBA" id="ARBA00023125"/>
    </source>
</evidence>
<dbReference type="InterPro" id="IPR015300">
    <property type="entry name" value="DNA-bd_pseudobarrel_sf"/>
</dbReference>
<dbReference type="EMBL" id="BKCJ010522014">
    <property type="protein sequence ID" value="GFA95801.1"/>
    <property type="molecule type" value="Genomic_DNA"/>
</dbReference>
<feature type="non-terminal residue" evidence="6">
    <location>
        <position position="1"/>
    </location>
</feature>
<evidence type="ECO:0000256" key="2">
    <source>
        <dbReference type="ARBA" id="ARBA00023015"/>
    </source>
</evidence>
<evidence type="ECO:0000256" key="4">
    <source>
        <dbReference type="ARBA" id="ARBA00023163"/>
    </source>
</evidence>
<dbReference type="GO" id="GO:0003677">
    <property type="term" value="F:DNA binding"/>
    <property type="evidence" value="ECO:0007669"/>
    <property type="project" value="UniProtKB-KW"/>
</dbReference>
<proteinExistence type="predicted"/>
<organism evidence="6">
    <name type="scientific">Tanacetum cinerariifolium</name>
    <name type="common">Dalmatian daisy</name>
    <name type="synonym">Chrysanthemum cinerariifolium</name>
    <dbReference type="NCBI Taxonomy" id="118510"/>
    <lineage>
        <taxon>Eukaryota</taxon>
        <taxon>Viridiplantae</taxon>
        <taxon>Streptophyta</taxon>
        <taxon>Embryophyta</taxon>
        <taxon>Tracheophyta</taxon>
        <taxon>Spermatophyta</taxon>
        <taxon>Magnoliopsida</taxon>
        <taxon>eudicotyledons</taxon>
        <taxon>Gunneridae</taxon>
        <taxon>Pentapetalae</taxon>
        <taxon>asterids</taxon>
        <taxon>campanulids</taxon>
        <taxon>Asterales</taxon>
        <taxon>Asteraceae</taxon>
        <taxon>Asteroideae</taxon>
        <taxon>Anthemideae</taxon>
        <taxon>Anthemidinae</taxon>
        <taxon>Tanacetum</taxon>
    </lineage>
</organism>
<dbReference type="PANTHER" id="PTHR31541">
    <property type="entry name" value="B3 DOMAIN PLANT PROTEIN-RELATED"/>
    <property type="match status" value="1"/>
</dbReference>
<dbReference type="GO" id="GO:0005634">
    <property type="term" value="C:nucleus"/>
    <property type="evidence" value="ECO:0007669"/>
    <property type="project" value="UniProtKB-SubCell"/>
</dbReference>
<keyword evidence="5" id="KW-0539">Nucleus</keyword>
<dbReference type="AlphaFoldDB" id="A0A699KI06"/>
<keyword evidence="4" id="KW-0804">Transcription</keyword>
<keyword evidence="2" id="KW-0805">Transcription regulation</keyword>
<comment type="caution">
    <text evidence="6">The sequence shown here is derived from an EMBL/GenBank/DDBJ whole genome shotgun (WGS) entry which is preliminary data.</text>
</comment>
<dbReference type="PANTHER" id="PTHR31541:SF60">
    <property type="entry name" value="TF-B3 DOMAIN-CONTAINING PROTEIN"/>
    <property type="match status" value="1"/>
</dbReference>
<comment type="subcellular location">
    <subcellularLocation>
        <location evidence="1">Nucleus</location>
    </subcellularLocation>
</comment>
<dbReference type="Pfam" id="PF03754">
    <property type="entry name" value="At2g31720-like"/>
    <property type="match status" value="1"/>
</dbReference>
<accession>A0A699KI06</accession>
<sequence length="341" mass="39193">PRECPPQVTSTWFTKLPLDAKLWSKDISLAYTGPDTTSSSFIDHSKKLDLPQELIDAAKSFTLFLSPNDEASVTKSSIINRTAVDSTKKTKQPTCEDALAALVKQPVNKKKRTKRVECEQAESSHANEQLLKTVCWDPLANQHNKPDKKKRKIPPKVDRRRVNKKNIIKRVECEEAESSHANEQLQIVVKNEVTERLQKFITDVMNGSDLKLVIQKVLYMSDLAPRQNMLNLPLKQLLAEDFLSDQERWILESDGEIKVRLVGPNLKMFKEPMELNIWDMTRTSNLVLTSKWKQFVEENKDYLKELSMIQIWSFRKDQQLCFALAVVDRPPLYLMVSNGIA</sequence>